<evidence type="ECO:0000256" key="8">
    <source>
        <dbReference type="SAM" id="MobiDB-lite"/>
    </source>
</evidence>
<dbReference type="RefSeq" id="XP_003014940.1">
    <property type="nucleotide sequence ID" value="XM_003014894.1"/>
</dbReference>
<evidence type="ECO:0000256" key="5">
    <source>
        <dbReference type="ARBA" id="ARBA00023163"/>
    </source>
</evidence>
<feature type="transmembrane region" description="Helical" evidence="9">
    <location>
        <begin position="12"/>
        <end position="43"/>
    </location>
</feature>
<dbReference type="GO" id="GO:0006325">
    <property type="term" value="P:chromatin organization"/>
    <property type="evidence" value="ECO:0007669"/>
    <property type="project" value="UniProtKB-KW"/>
</dbReference>
<reference evidence="11" key="1">
    <citation type="journal article" date="2011" name="Genome Biol.">
        <title>Comparative and functional genomics provide insights into the pathogenicity of dermatophytic fungi.</title>
        <authorList>
            <person name="Burmester A."/>
            <person name="Shelest E."/>
            <person name="Gloeckner G."/>
            <person name="Heddergott C."/>
            <person name="Schindler S."/>
            <person name="Staib P."/>
            <person name="Heidel A."/>
            <person name="Felder M."/>
            <person name="Petzold A."/>
            <person name="Szafranski K."/>
            <person name="Feuermann M."/>
            <person name="Pedruzzi I."/>
            <person name="Priebe S."/>
            <person name="Groth M."/>
            <person name="Winkler R."/>
            <person name="Li W."/>
            <person name="Kniemeyer O."/>
            <person name="Schroeckh V."/>
            <person name="Hertweck C."/>
            <person name="Hube B."/>
            <person name="White T.C."/>
            <person name="Platzer M."/>
            <person name="Guthke R."/>
            <person name="Heitman J."/>
            <person name="Woestemeyer J."/>
            <person name="Zipfel P.F."/>
            <person name="Monod M."/>
            <person name="Brakhage A.A."/>
        </authorList>
    </citation>
    <scope>NUCLEOTIDE SEQUENCE [LARGE SCALE GENOMIC DNA]</scope>
    <source>
        <strain evidence="11">ATCC MYA-4681 / CBS 112371</strain>
    </source>
</reference>
<evidence type="ECO:0000256" key="2">
    <source>
        <dbReference type="ARBA" id="ARBA00007117"/>
    </source>
</evidence>
<evidence type="ECO:0000256" key="3">
    <source>
        <dbReference type="ARBA" id="ARBA00022853"/>
    </source>
</evidence>
<accession>D4ARF7</accession>
<dbReference type="STRING" id="663331.D4ARF7"/>
<dbReference type="GeneID" id="9520662"/>
<dbReference type="InterPro" id="IPR012423">
    <property type="entry name" value="Eaf7/MRGBP"/>
</dbReference>
<feature type="region of interest" description="Disordered" evidence="8">
    <location>
        <begin position="134"/>
        <end position="154"/>
    </location>
</feature>
<proteinExistence type="inferred from homology"/>
<dbReference type="AlphaFoldDB" id="D4ARF7"/>
<organism evidence="10 11">
    <name type="scientific">Arthroderma benhamiae (strain ATCC MYA-4681 / CBS 112371)</name>
    <name type="common">Trichophyton mentagrophytes</name>
    <dbReference type="NCBI Taxonomy" id="663331"/>
    <lineage>
        <taxon>Eukaryota</taxon>
        <taxon>Fungi</taxon>
        <taxon>Dikarya</taxon>
        <taxon>Ascomycota</taxon>
        <taxon>Pezizomycotina</taxon>
        <taxon>Eurotiomycetes</taxon>
        <taxon>Eurotiomycetidae</taxon>
        <taxon>Onygenales</taxon>
        <taxon>Arthrodermataceae</taxon>
        <taxon>Trichophyton</taxon>
    </lineage>
</organism>
<keyword evidence="3" id="KW-0156">Chromatin regulator</keyword>
<feature type="region of interest" description="Disordered" evidence="8">
    <location>
        <begin position="236"/>
        <end position="406"/>
    </location>
</feature>
<evidence type="ECO:0000256" key="1">
    <source>
        <dbReference type="ARBA" id="ARBA00004123"/>
    </source>
</evidence>
<keyword evidence="9" id="KW-0472">Membrane</keyword>
<keyword evidence="4" id="KW-0805">Transcription regulation</keyword>
<evidence type="ECO:0000313" key="11">
    <source>
        <dbReference type="Proteomes" id="UP000008866"/>
    </source>
</evidence>
<dbReference type="eggNOG" id="KOG4051">
    <property type="taxonomic scope" value="Eukaryota"/>
</dbReference>
<evidence type="ECO:0000256" key="6">
    <source>
        <dbReference type="ARBA" id="ARBA00023242"/>
    </source>
</evidence>
<dbReference type="GO" id="GO:0035267">
    <property type="term" value="C:NuA4 histone acetyltransferase complex"/>
    <property type="evidence" value="ECO:0007669"/>
    <property type="project" value="TreeGrafter"/>
</dbReference>
<feature type="region of interest" description="Disordered" evidence="8">
    <location>
        <begin position="67"/>
        <end position="114"/>
    </location>
</feature>
<keyword evidence="5" id="KW-0804">Transcription</keyword>
<comment type="subcellular location">
    <subcellularLocation>
        <location evidence="1">Nucleus</location>
    </subcellularLocation>
</comment>
<dbReference type="PANTHER" id="PTHR13581">
    <property type="entry name" value="MRG-BINDING PROTEIN"/>
    <property type="match status" value="1"/>
</dbReference>
<name>D4ARF7_ARTBC</name>
<dbReference type="GO" id="GO:0006357">
    <property type="term" value="P:regulation of transcription by RNA polymerase II"/>
    <property type="evidence" value="ECO:0007669"/>
    <property type="project" value="TreeGrafter"/>
</dbReference>
<feature type="compositionally biased region" description="Acidic residues" evidence="8">
    <location>
        <begin position="348"/>
        <end position="357"/>
    </location>
</feature>
<feature type="compositionally biased region" description="Acidic residues" evidence="8">
    <location>
        <begin position="236"/>
        <end position="249"/>
    </location>
</feature>
<keyword evidence="9" id="KW-1133">Transmembrane helix</keyword>
<dbReference type="KEGG" id="abe:ARB_06699"/>
<sequence length="406" mass="44978">MVSAVNLSNCPSIVQVLIVICVAFLLFLLLLFCLLSMISLFSVRDSDYVSSSRLHVINGNNASPYKAGIGMTSKGSPKKQSKSCNKDDQEQLHQAEQERHTGSLKDQDTLYTGGHCSTQLPPAKYELYNIKMPPRKKQKTAATPSQEPPQPTPTVREIDYDAIVADPWTDEQETSLLKGIIRWKPVGMHKHFRMLAISDYMKSQGYATPNDQHTRIPGIWKKLGTLYNLSALDDREEPISTEESEDAEQPQELYCPFNLPDDEFGDMMWDRRLNPEGSVSPSVSGRATSRRPSTIADTDEPRSSPAPSRGSRRGGRAKRQPRGGTRSSRLQVEVESNRDAASEKGSANEEDGEEEDTEAGRDGSEDEGDGDSKVAESPAPRATRMQSTRGKPKKGRPASKRGGRRR</sequence>
<keyword evidence="9" id="KW-0812">Transmembrane</keyword>
<evidence type="ECO:0008006" key="12">
    <source>
        <dbReference type="Google" id="ProtNLM"/>
    </source>
</evidence>
<dbReference type="HOGENOM" id="CLU_050564_2_0_1"/>
<keyword evidence="11" id="KW-1185">Reference proteome</keyword>
<evidence type="ECO:0000256" key="9">
    <source>
        <dbReference type="SAM" id="Phobius"/>
    </source>
</evidence>
<dbReference type="EMBL" id="ABSU01000006">
    <property type="protein sequence ID" value="EFE34300.1"/>
    <property type="molecule type" value="Genomic_DNA"/>
</dbReference>
<feature type="compositionally biased region" description="Basic and acidic residues" evidence="8">
    <location>
        <begin position="84"/>
        <end position="108"/>
    </location>
</feature>
<keyword evidence="6" id="KW-0539">Nucleus</keyword>
<feature type="compositionally biased region" description="Basic residues" evidence="8">
    <location>
        <begin position="310"/>
        <end position="321"/>
    </location>
</feature>
<feature type="compositionally biased region" description="Polar residues" evidence="8">
    <location>
        <begin position="277"/>
        <end position="296"/>
    </location>
</feature>
<protein>
    <recommendedName>
        <fullName evidence="12">CT20 family protein</fullName>
    </recommendedName>
</protein>
<comment type="caution">
    <text evidence="10">The sequence shown here is derived from an EMBL/GenBank/DDBJ whole genome shotgun (WGS) entry which is preliminary data.</text>
</comment>
<comment type="function">
    <text evidence="7">Component of the NuA4 histone acetyltransferase complex which is involved in transcriptional activation of selected genes principally by acetylation of nucleosomal histone H4 and H2A. The NuA4 complex is also involved in DNA repair.</text>
</comment>
<dbReference type="Pfam" id="PF07904">
    <property type="entry name" value="Eaf7"/>
    <property type="match status" value="1"/>
</dbReference>
<dbReference type="Proteomes" id="UP000008866">
    <property type="component" value="Unassembled WGS sequence"/>
</dbReference>
<evidence type="ECO:0000256" key="4">
    <source>
        <dbReference type="ARBA" id="ARBA00023015"/>
    </source>
</evidence>
<feature type="compositionally biased region" description="Basic residues" evidence="8">
    <location>
        <begin position="390"/>
        <end position="406"/>
    </location>
</feature>
<comment type="similarity">
    <text evidence="2">Belongs to the EAF7 family.</text>
</comment>
<dbReference type="GO" id="GO:0005634">
    <property type="term" value="C:nucleus"/>
    <property type="evidence" value="ECO:0007669"/>
    <property type="project" value="UniProtKB-SubCell"/>
</dbReference>
<gene>
    <name evidence="10" type="ORF">ARB_06699</name>
</gene>
<evidence type="ECO:0000256" key="7">
    <source>
        <dbReference type="ARBA" id="ARBA00025178"/>
    </source>
</evidence>
<dbReference type="PANTHER" id="PTHR13581:SF5">
    <property type="entry name" value="MRG_MORF4L-BINDING PROTEIN"/>
    <property type="match status" value="1"/>
</dbReference>
<evidence type="ECO:0000313" key="10">
    <source>
        <dbReference type="EMBL" id="EFE34300.1"/>
    </source>
</evidence>